<dbReference type="PRINTS" id="PR00411">
    <property type="entry name" value="PNDRDTASEI"/>
</dbReference>
<comment type="similarity">
    <text evidence="1">Belongs to the class-I pyridine nucleotide-disulfide oxidoreductase family.</text>
</comment>
<evidence type="ECO:0000256" key="2">
    <source>
        <dbReference type="ARBA" id="ARBA00022630"/>
    </source>
</evidence>
<evidence type="ECO:0000256" key="1">
    <source>
        <dbReference type="ARBA" id="ARBA00007532"/>
    </source>
</evidence>
<feature type="domain" description="FAD/NAD(P)-binding" evidence="8">
    <location>
        <begin position="6"/>
        <end position="319"/>
    </location>
</feature>
<evidence type="ECO:0000256" key="3">
    <source>
        <dbReference type="ARBA" id="ARBA00022827"/>
    </source>
</evidence>
<sequence length="458" mass="47446">MMERFDAIIIGTGQAAPPLAARLSAEGQRVAVIERKLVGGTCVNAGCTPTKALVASARVAEVARRAGAYGVRTAPPEIDMPAVTARLQAIAARSRTGVEAWLDGMAGVTLIRGHARLDGPRQVTVGARRLAAPRIFLNVGARPVVPDLPGRDTVRVLTSTDMLALDRVPGHLLIVGGSYIGLEFAQAFRRLGAEVTVIERGAELLGREDPEVSAAIREILAAEGIAIRTGAECISLGPAPGGVRVRLDCPADAAQEITGSDLLLAVGRVANTDDLGLETVGLTPDARGIIAVNERLETGVPGLWALGDCNGRGAFTHTSWNDHEILVANLLDGADRKVSDRIPGYGLFIDPPLGRVGLTEAAARAAGHDILTASRPMSRVGRAVEQGETMGLMKVVVEAGSGRILGAAILGPGGDEAVHALIAAMTGGLDARSLQWAVPVHPTVAELIPTLMGSLAPV</sequence>
<comment type="cofactor">
    <cofactor evidence="5">
        <name>FAD</name>
        <dbReference type="ChEBI" id="CHEBI:57692"/>
    </cofactor>
    <text evidence="5">Binds 1 FAD per subunit.</text>
</comment>
<dbReference type="Gene3D" id="3.30.390.30">
    <property type="match status" value="1"/>
</dbReference>
<dbReference type="InterPro" id="IPR004099">
    <property type="entry name" value="Pyr_nucl-diS_OxRdtase_dimer"/>
</dbReference>
<keyword evidence="3 5" id="KW-0274">FAD</keyword>
<dbReference type="GO" id="GO:0003955">
    <property type="term" value="F:NAD(P)H dehydrogenase (quinone) activity"/>
    <property type="evidence" value="ECO:0007669"/>
    <property type="project" value="TreeGrafter"/>
</dbReference>
<dbReference type="InterPro" id="IPR023753">
    <property type="entry name" value="FAD/NAD-binding_dom"/>
</dbReference>
<feature type="binding site" evidence="5">
    <location>
        <position position="199"/>
    </location>
    <ligand>
        <name>NAD(+)</name>
        <dbReference type="ChEBI" id="CHEBI:57540"/>
    </ligand>
</feature>
<dbReference type="PIRSF" id="PIRSF000350">
    <property type="entry name" value="Mercury_reductase_MerA"/>
    <property type="match status" value="1"/>
</dbReference>
<evidence type="ECO:0000256" key="5">
    <source>
        <dbReference type="PIRSR" id="PIRSR000350-3"/>
    </source>
</evidence>
<feature type="disulfide bond" description="Redox-active" evidence="6">
    <location>
        <begin position="42"/>
        <end position="47"/>
    </location>
</feature>
<evidence type="ECO:0000313" key="10">
    <source>
        <dbReference type="Proteomes" id="UP000305888"/>
    </source>
</evidence>
<dbReference type="PANTHER" id="PTHR43014:SF2">
    <property type="entry name" value="MERCURIC REDUCTASE"/>
    <property type="match status" value="1"/>
</dbReference>
<keyword evidence="5" id="KW-0547">Nucleotide-binding</keyword>
<feature type="domain" description="Pyridine nucleotide-disulphide oxidoreductase dimerisation" evidence="7">
    <location>
        <begin position="347"/>
        <end position="450"/>
    </location>
</feature>
<dbReference type="InterPro" id="IPR001100">
    <property type="entry name" value="Pyr_nuc-diS_OxRdtase"/>
</dbReference>
<dbReference type="SUPFAM" id="SSF51905">
    <property type="entry name" value="FAD/NAD(P)-binding domain"/>
    <property type="match status" value="1"/>
</dbReference>
<feature type="binding site" evidence="5">
    <location>
        <position position="51"/>
    </location>
    <ligand>
        <name>FAD</name>
        <dbReference type="ChEBI" id="CHEBI:57692"/>
    </ligand>
</feature>
<evidence type="ECO:0000256" key="4">
    <source>
        <dbReference type="PIRSR" id="PIRSR000350-2"/>
    </source>
</evidence>
<gene>
    <name evidence="9" type="ORF">FDP22_00595</name>
</gene>
<dbReference type="SUPFAM" id="SSF55424">
    <property type="entry name" value="FAD/NAD-linked reductases, dimerisation (C-terminal) domain"/>
    <property type="match status" value="1"/>
</dbReference>
<dbReference type="Proteomes" id="UP000305888">
    <property type="component" value="Chromosome"/>
</dbReference>
<protein>
    <submittedName>
        <fullName evidence="9">FAD-containing oxidoreductase</fullName>
    </submittedName>
</protein>
<proteinExistence type="inferred from homology"/>
<dbReference type="InterPro" id="IPR036188">
    <property type="entry name" value="FAD/NAD-bd_sf"/>
</dbReference>
<dbReference type="InterPro" id="IPR016156">
    <property type="entry name" value="FAD/NAD-linked_Rdtase_dimer_sf"/>
</dbReference>
<keyword evidence="2" id="KW-0285">Flavoprotein</keyword>
<keyword evidence="5" id="KW-0520">NAD</keyword>
<dbReference type="Pfam" id="PF02852">
    <property type="entry name" value="Pyr_redox_dim"/>
    <property type="match status" value="1"/>
</dbReference>
<accession>A0A5B8FFV4</accession>
<feature type="binding site" evidence="5">
    <location>
        <position position="308"/>
    </location>
    <ligand>
        <name>FAD</name>
        <dbReference type="ChEBI" id="CHEBI:57692"/>
    </ligand>
</feature>
<dbReference type="PANTHER" id="PTHR43014">
    <property type="entry name" value="MERCURIC REDUCTASE"/>
    <property type="match status" value="1"/>
</dbReference>
<keyword evidence="10" id="KW-1185">Reference proteome</keyword>
<evidence type="ECO:0000259" key="7">
    <source>
        <dbReference type="Pfam" id="PF02852"/>
    </source>
</evidence>
<dbReference type="KEGG" id="ppru:FDP22_00595"/>
<dbReference type="EMBL" id="CP040818">
    <property type="protein sequence ID" value="QDL90421.1"/>
    <property type="molecule type" value="Genomic_DNA"/>
</dbReference>
<name>A0A5B8FFV4_9RHOB</name>
<dbReference type="GO" id="GO:0050660">
    <property type="term" value="F:flavin adenine dinucleotide binding"/>
    <property type="evidence" value="ECO:0007669"/>
    <property type="project" value="TreeGrafter"/>
</dbReference>
<organism evidence="9 10">
    <name type="scientific">Paroceanicella profunda</name>
    <dbReference type="NCBI Taxonomy" id="2579971"/>
    <lineage>
        <taxon>Bacteria</taxon>
        <taxon>Pseudomonadati</taxon>
        <taxon>Pseudomonadota</taxon>
        <taxon>Alphaproteobacteria</taxon>
        <taxon>Rhodobacterales</taxon>
        <taxon>Paracoccaceae</taxon>
        <taxon>Paroceanicella</taxon>
    </lineage>
</organism>
<dbReference type="OrthoDB" id="9776382at2"/>
<feature type="binding site" evidence="5">
    <location>
        <position position="267"/>
    </location>
    <ligand>
        <name>NAD(+)</name>
        <dbReference type="ChEBI" id="CHEBI:57540"/>
    </ligand>
</feature>
<reference evidence="9 10" key="1">
    <citation type="submission" date="2019-06" db="EMBL/GenBank/DDBJ databases">
        <title>Genome sequence of Rhodobacteraceae bacterium D4M1.</title>
        <authorList>
            <person name="Cao J."/>
        </authorList>
    </citation>
    <scope>NUCLEOTIDE SEQUENCE [LARGE SCALE GENOMIC DNA]</scope>
    <source>
        <strain evidence="9 10">D4M1</strain>
    </source>
</reference>
<evidence type="ECO:0000256" key="6">
    <source>
        <dbReference type="PIRSR" id="PIRSR000350-4"/>
    </source>
</evidence>
<evidence type="ECO:0000259" key="8">
    <source>
        <dbReference type="Pfam" id="PF07992"/>
    </source>
</evidence>
<feature type="active site" description="Proton acceptor" evidence="4">
    <location>
        <position position="441"/>
    </location>
</feature>
<dbReference type="Pfam" id="PF07992">
    <property type="entry name" value="Pyr_redox_2"/>
    <property type="match status" value="1"/>
</dbReference>
<evidence type="ECO:0000313" key="9">
    <source>
        <dbReference type="EMBL" id="QDL90421.1"/>
    </source>
</evidence>
<dbReference type="NCBIfam" id="NF004992">
    <property type="entry name" value="PRK06370.1-4"/>
    <property type="match status" value="1"/>
</dbReference>
<dbReference type="Gene3D" id="3.50.50.60">
    <property type="entry name" value="FAD/NAD(P)-binding domain"/>
    <property type="match status" value="2"/>
</dbReference>
<dbReference type="AlphaFoldDB" id="A0A5B8FFV4"/>
<feature type="binding site" evidence="5">
    <location>
        <begin position="176"/>
        <end position="183"/>
    </location>
    <ligand>
        <name>NAD(+)</name>
        <dbReference type="ChEBI" id="CHEBI:57540"/>
    </ligand>
</feature>
<dbReference type="PRINTS" id="PR00368">
    <property type="entry name" value="FADPNR"/>
</dbReference>